<protein>
    <submittedName>
        <fullName evidence="3">Putative transposase for insertion sequence element</fullName>
    </submittedName>
</protein>
<evidence type="ECO:0000259" key="2">
    <source>
        <dbReference type="Pfam" id="PF01609"/>
    </source>
</evidence>
<feature type="region of interest" description="Disordered" evidence="1">
    <location>
        <begin position="225"/>
        <end position="250"/>
    </location>
</feature>
<dbReference type="AlphaFoldDB" id="C1BE59"/>
<name>C1BE59_RHOOB</name>
<dbReference type="SUPFAM" id="SSF53098">
    <property type="entry name" value="Ribonuclease H-like"/>
    <property type="match status" value="1"/>
</dbReference>
<organism evidence="3 4">
    <name type="scientific">Rhodococcus opacus (strain B4)</name>
    <dbReference type="NCBI Taxonomy" id="632772"/>
    <lineage>
        <taxon>Bacteria</taxon>
        <taxon>Bacillati</taxon>
        <taxon>Actinomycetota</taxon>
        <taxon>Actinomycetes</taxon>
        <taxon>Mycobacteriales</taxon>
        <taxon>Nocardiaceae</taxon>
        <taxon>Rhodococcus</taxon>
    </lineage>
</organism>
<dbReference type="InterPro" id="IPR012337">
    <property type="entry name" value="RNaseH-like_sf"/>
</dbReference>
<evidence type="ECO:0000313" key="3">
    <source>
        <dbReference type="EMBL" id="BAH56099.1"/>
    </source>
</evidence>
<evidence type="ECO:0000313" key="4">
    <source>
        <dbReference type="Proteomes" id="UP000002212"/>
    </source>
</evidence>
<accession>C1BE59</accession>
<keyword evidence="3" id="KW-0614">Plasmid</keyword>
<sequence>MSGDMFVRTSSRRNKDGATVRYLQLAHNQWDPASKSSKMKVLYNFGRAEEVDRAGIERLIASLARLLDTPALSGASEPGEGLTFCESRPLGGAWALDGLWSRLGIGTAIRRLLGGTRRDAETTERVLFALVANRALAPSSKLAAASWIGEDVHIPGLAATSDDACYRAMDWLVGAEEQLARTVYASVADLLNLEVDLLFFDTTSTYFETDEADAPIWRDTRGHLVDVTDDPARDPGAGTDEESGSLEPPAGAVRQAGFRAYGKSKDHRDDLPQVVIGMAVTRTGIPVRVWSWPGNTTDSALIRQVKADMRDWNLSRIVWVADRGFASAENRRYLQRAGGGYILGERLRSGSAEATAALSRQGRYRDVTDGLRVKEVRLGDHERFVIAHNPDTAVRDAAVRADMLDRLRETIADTDKLTVTKRAELRGVLSTKPGLNRYLRVTPGGLLRVDAKAIAAEAKLDGKYLLRTNEPHLSAEDIALGYKQLLEVERGWRDMKQILDLRPVHHRLEDRIRAHVLLCWLALLLIRIVETTTDQTWTTTRRELQRLHVGHFTGPAGTYRQTTALTPAQRSILTRLDVTPPPRILELTAG</sequence>
<dbReference type="PANTHER" id="PTHR34614:SF2">
    <property type="entry name" value="TRANSPOSASE IS4-LIKE DOMAIN-CONTAINING PROTEIN"/>
    <property type="match status" value="1"/>
</dbReference>
<dbReference type="GO" id="GO:0003677">
    <property type="term" value="F:DNA binding"/>
    <property type="evidence" value="ECO:0007669"/>
    <property type="project" value="InterPro"/>
</dbReference>
<dbReference type="GO" id="GO:0004803">
    <property type="term" value="F:transposase activity"/>
    <property type="evidence" value="ECO:0007669"/>
    <property type="project" value="InterPro"/>
</dbReference>
<dbReference type="Proteomes" id="UP000002212">
    <property type="component" value="Plasmid pKNR"/>
</dbReference>
<dbReference type="PATRIC" id="fig|632772.20.peg.7575"/>
<dbReference type="InterPro" id="IPR047654">
    <property type="entry name" value="IS1634_transpos"/>
</dbReference>
<dbReference type="EMBL" id="AP011118">
    <property type="protein sequence ID" value="BAH56099.1"/>
    <property type="molecule type" value="Genomic_DNA"/>
</dbReference>
<dbReference type="Pfam" id="PF01609">
    <property type="entry name" value="DDE_Tnp_1"/>
    <property type="match status" value="1"/>
</dbReference>
<dbReference type="HOGENOM" id="CLU_022426_5_1_11"/>
<geneLocation type="plasmid" evidence="3 4">
    <name>pKNR</name>
</geneLocation>
<proteinExistence type="predicted"/>
<dbReference type="InterPro" id="IPR002559">
    <property type="entry name" value="Transposase_11"/>
</dbReference>
<dbReference type="NCBIfam" id="NF033559">
    <property type="entry name" value="transpos_IS1634"/>
    <property type="match status" value="1"/>
</dbReference>
<dbReference type="GO" id="GO:0006313">
    <property type="term" value="P:DNA transposition"/>
    <property type="evidence" value="ECO:0007669"/>
    <property type="project" value="InterPro"/>
</dbReference>
<dbReference type="PANTHER" id="PTHR34614">
    <property type="match status" value="1"/>
</dbReference>
<reference evidence="3 4" key="1">
    <citation type="submission" date="2009-03" db="EMBL/GenBank/DDBJ databases">
        <title>Comparison of the complete genome sequences of Rhodococcus erythropolis PR4 and Rhodococcus opacus B4.</title>
        <authorList>
            <person name="Takarada H."/>
            <person name="Sekine M."/>
            <person name="Hosoyama A."/>
            <person name="Yamada R."/>
            <person name="Fujisawa T."/>
            <person name="Omata S."/>
            <person name="Shimizu A."/>
            <person name="Tsukatani N."/>
            <person name="Tanikawa S."/>
            <person name="Fujita N."/>
            <person name="Harayama S."/>
        </authorList>
    </citation>
    <scope>NUCLEOTIDE SEQUENCE [LARGE SCALE GENOMIC DNA]</scope>
    <source>
        <strain evidence="3 4">B4</strain>
        <plasmid evidence="3 4">pKNR</plasmid>
    </source>
</reference>
<evidence type="ECO:0000256" key="1">
    <source>
        <dbReference type="SAM" id="MobiDB-lite"/>
    </source>
</evidence>
<dbReference type="KEGG" id="rop:ROP_pKNR-00070"/>
<feature type="domain" description="Transposase IS4-like" evidence="2">
    <location>
        <begin position="221"/>
        <end position="525"/>
    </location>
</feature>
<gene>
    <name evidence="3" type="ordered locus">ROP_pKNR-00070</name>
</gene>